<feature type="transmembrane region" description="Helical" evidence="7">
    <location>
        <begin position="215"/>
        <end position="237"/>
    </location>
</feature>
<feature type="transmembrane region" description="Helical" evidence="7">
    <location>
        <begin position="124"/>
        <end position="146"/>
    </location>
</feature>
<gene>
    <name evidence="9" type="ORF">J4H91_04460</name>
</gene>
<comment type="caution">
    <text evidence="9">The sequence shown here is derived from an EMBL/GenBank/DDBJ whole genome shotgun (WGS) entry which is preliminary data.</text>
</comment>
<evidence type="ECO:0000256" key="5">
    <source>
        <dbReference type="ARBA" id="ARBA00022989"/>
    </source>
</evidence>
<evidence type="ECO:0000259" key="8">
    <source>
        <dbReference type="PROSITE" id="PS50928"/>
    </source>
</evidence>
<dbReference type="SUPFAM" id="SSF161098">
    <property type="entry name" value="MetI-like"/>
    <property type="match status" value="1"/>
</dbReference>
<proteinExistence type="inferred from homology"/>
<dbReference type="AlphaFoldDB" id="A0A939LUY4"/>
<keyword evidence="6 7" id="KW-0472">Membrane</keyword>
<evidence type="ECO:0000256" key="1">
    <source>
        <dbReference type="ARBA" id="ARBA00004651"/>
    </source>
</evidence>
<dbReference type="PANTHER" id="PTHR30151:SF0">
    <property type="entry name" value="ABC TRANSPORTER PERMEASE PROTEIN MJ0413-RELATED"/>
    <property type="match status" value="1"/>
</dbReference>
<evidence type="ECO:0000256" key="4">
    <source>
        <dbReference type="ARBA" id="ARBA00022692"/>
    </source>
</evidence>
<feature type="transmembrane region" description="Helical" evidence="7">
    <location>
        <begin position="249"/>
        <end position="269"/>
    </location>
</feature>
<keyword evidence="2 7" id="KW-0813">Transport</keyword>
<keyword evidence="3" id="KW-1003">Cell membrane</keyword>
<dbReference type="EMBL" id="JAGDYL010000005">
    <property type="protein sequence ID" value="MBO1804571.1"/>
    <property type="molecule type" value="Genomic_DNA"/>
</dbReference>
<dbReference type="PANTHER" id="PTHR30151">
    <property type="entry name" value="ALKANE SULFONATE ABC TRANSPORTER-RELATED, MEMBRANE SUBUNIT"/>
    <property type="match status" value="1"/>
</dbReference>
<protein>
    <submittedName>
        <fullName evidence="9">ABC transporter permease subunit</fullName>
    </submittedName>
</protein>
<keyword evidence="10" id="KW-1185">Reference proteome</keyword>
<keyword evidence="5 7" id="KW-1133">Transmembrane helix</keyword>
<dbReference type="GO" id="GO:0055085">
    <property type="term" value="P:transmembrane transport"/>
    <property type="evidence" value="ECO:0007669"/>
    <property type="project" value="InterPro"/>
</dbReference>
<organism evidence="9 10">
    <name type="scientific">Leucobacter ruminantium</name>
    <dbReference type="NCBI Taxonomy" id="1289170"/>
    <lineage>
        <taxon>Bacteria</taxon>
        <taxon>Bacillati</taxon>
        <taxon>Actinomycetota</taxon>
        <taxon>Actinomycetes</taxon>
        <taxon>Micrococcales</taxon>
        <taxon>Microbacteriaceae</taxon>
        <taxon>Leucobacter</taxon>
    </lineage>
</organism>
<evidence type="ECO:0000256" key="3">
    <source>
        <dbReference type="ARBA" id="ARBA00022475"/>
    </source>
</evidence>
<dbReference type="PROSITE" id="PS50928">
    <property type="entry name" value="ABC_TM1"/>
    <property type="match status" value="1"/>
</dbReference>
<evidence type="ECO:0000256" key="2">
    <source>
        <dbReference type="ARBA" id="ARBA00022448"/>
    </source>
</evidence>
<feature type="transmembrane region" description="Helical" evidence="7">
    <location>
        <begin position="28"/>
        <end position="49"/>
    </location>
</feature>
<dbReference type="Proteomes" id="UP000664398">
    <property type="component" value="Unassembled WGS sequence"/>
</dbReference>
<evidence type="ECO:0000313" key="9">
    <source>
        <dbReference type="EMBL" id="MBO1804571.1"/>
    </source>
</evidence>
<sequence length="285" mass="30384">MTTETQVIAAQAAQAGRRGRGRGKLGRFAIRLPALVLAILLWQVVATVFDTPFFPPFLDILARFRADWLSGPPSQLFLSDAFITNALPTITRLAAGWLIGVLVGVLIGSLIARLPRVGAALEPLVRFGMSLPAPALLPLAIAFFGLDAGGKIFFIALGAVWPVIVGTAAGLRGADPVAIASARSLTLPAATLFLKVRIPLASPQIMSGLRVSVNAAVLLIIVAELYATTTGIGFMIVNSQRNFDILGTWSGIFLLALLGIVCNGLFVLVERRVMRWQIIPREAQK</sequence>
<dbReference type="InterPro" id="IPR000515">
    <property type="entry name" value="MetI-like"/>
</dbReference>
<feature type="transmembrane region" description="Helical" evidence="7">
    <location>
        <begin position="94"/>
        <end position="112"/>
    </location>
</feature>
<evidence type="ECO:0000256" key="6">
    <source>
        <dbReference type="ARBA" id="ARBA00023136"/>
    </source>
</evidence>
<feature type="transmembrane region" description="Helical" evidence="7">
    <location>
        <begin position="152"/>
        <end position="171"/>
    </location>
</feature>
<dbReference type="InterPro" id="IPR035906">
    <property type="entry name" value="MetI-like_sf"/>
</dbReference>
<comment type="similarity">
    <text evidence="7">Belongs to the binding-protein-dependent transport system permease family.</text>
</comment>
<evidence type="ECO:0000313" key="10">
    <source>
        <dbReference type="Proteomes" id="UP000664398"/>
    </source>
</evidence>
<comment type="subcellular location">
    <subcellularLocation>
        <location evidence="1 7">Cell membrane</location>
        <topology evidence="1 7">Multi-pass membrane protein</topology>
    </subcellularLocation>
</comment>
<dbReference type="Pfam" id="PF00528">
    <property type="entry name" value="BPD_transp_1"/>
    <property type="match status" value="1"/>
</dbReference>
<dbReference type="RefSeq" id="WP_208045047.1">
    <property type="nucleotide sequence ID" value="NZ_JAGDYL010000005.1"/>
</dbReference>
<keyword evidence="4 7" id="KW-0812">Transmembrane</keyword>
<reference evidence="9" key="1">
    <citation type="submission" date="2021-03" db="EMBL/GenBank/DDBJ databases">
        <title>Leucobacter chromiisoli sp. nov., isolated from chromium-containing soil of chemical plant.</title>
        <authorList>
            <person name="Xu Z."/>
        </authorList>
    </citation>
    <scope>NUCLEOTIDE SEQUENCE</scope>
    <source>
        <strain evidence="9">A2</strain>
    </source>
</reference>
<accession>A0A939LUY4</accession>
<dbReference type="GO" id="GO:0005886">
    <property type="term" value="C:plasma membrane"/>
    <property type="evidence" value="ECO:0007669"/>
    <property type="project" value="UniProtKB-SubCell"/>
</dbReference>
<dbReference type="Gene3D" id="1.10.3720.10">
    <property type="entry name" value="MetI-like"/>
    <property type="match status" value="1"/>
</dbReference>
<name>A0A939LUY4_9MICO</name>
<feature type="domain" description="ABC transmembrane type-1" evidence="8">
    <location>
        <begin position="86"/>
        <end position="270"/>
    </location>
</feature>
<evidence type="ECO:0000256" key="7">
    <source>
        <dbReference type="RuleBase" id="RU363032"/>
    </source>
</evidence>